<evidence type="ECO:0000256" key="1">
    <source>
        <dbReference type="ARBA" id="ARBA00004127"/>
    </source>
</evidence>
<keyword evidence="9" id="KW-0472">Membrane</keyword>
<dbReference type="AlphaFoldDB" id="A0AAV9EVD0"/>
<accession>A0AAV9EVD0</accession>
<dbReference type="Pfam" id="PF03030">
    <property type="entry name" value="H_PPase"/>
    <property type="match status" value="1"/>
</dbReference>
<keyword evidence="4" id="KW-0812">Transmembrane</keyword>
<evidence type="ECO:0000256" key="8">
    <source>
        <dbReference type="ARBA" id="ARBA00023065"/>
    </source>
</evidence>
<name>A0AAV9EVD0_ACOCL</name>
<keyword evidence="6" id="KW-1278">Translocase</keyword>
<dbReference type="Proteomes" id="UP001180020">
    <property type="component" value="Unassembled WGS sequence"/>
</dbReference>
<keyword evidence="11" id="KW-1185">Reference proteome</keyword>
<keyword evidence="3" id="KW-0813">Transport</keyword>
<reference evidence="10" key="2">
    <citation type="submission" date="2023-06" db="EMBL/GenBank/DDBJ databases">
        <authorList>
            <person name="Ma L."/>
            <person name="Liu K.-W."/>
            <person name="Li Z."/>
            <person name="Hsiao Y.-Y."/>
            <person name="Qi Y."/>
            <person name="Fu T."/>
            <person name="Tang G."/>
            <person name="Zhang D."/>
            <person name="Sun W.-H."/>
            <person name="Liu D.-K."/>
            <person name="Li Y."/>
            <person name="Chen G.-Z."/>
            <person name="Liu X.-D."/>
            <person name="Liao X.-Y."/>
            <person name="Jiang Y.-T."/>
            <person name="Yu X."/>
            <person name="Hao Y."/>
            <person name="Huang J."/>
            <person name="Zhao X.-W."/>
            <person name="Ke S."/>
            <person name="Chen Y.-Y."/>
            <person name="Wu W.-L."/>
            <person name="Hsu J.-L."/>
            <person name="Lin Y.-F."/>
            <person name="Huang M.-D."/>
            <person name="Li C.-Y."/>
            <person name="Huang L."/>
            <person name="Wang Z.-W."/>
            <person name="Zhao X."/>
            <person name="Zhong W.-Y."/>
            <person name="Peng D.-H."/>
            <person name="Ahmad S."/>
            <person name="Lan S."/>
            <person name="Zhang J.-S."/>
            <person name="Tsai W.-C."/>
            <person name="Van De Peer Y."/>
            <person name="Liu Z.-J."/>
        </authorList>
    </citation>
    <scope>NUCLEOTIDE SEQUENCE</scope>
    <source>
        <strain evidence="10">CP</strain>
        <tissue evidence="10">Leaves</tissue>
    </source>
</reference>
<evidence type="ECO:0000256" key="7">
    <source>
        <dbReference type="ARBA" id="ARBA00022989"/>
    </source>
</evidence>
<comment type="caution">
    <text evidence="10">The sequence shown here is derived from an EMBL/GenBank/DDBJ whole genome shotgun (WGS) entry which is preliminary data.</text>
</comment>
<dbReference type="EMBL" id="JAUJYO010000005">
    <property type="protein sequence ID" value="KAK1316710.1"/>
    <property type="molecule type" value="Genomic_DNA"/>
</dbReference>
<evidence type="ECO:0000256" key="6">
    <source>
        <dbReference type="ARBA" id="ARBA00022967"/>
    </source>
</evidence>
<dbReference type="GO" id="GO:0004427">
    <property type="term" value="F:inorganic diphosphate phosphatase activity"/>
    <property type="evidence" value="ECO:0007669"/>
    <property type="project" value="InterPro"/>
</dbReference>
<evidence type="ECO:0000313" key="10">
    <source>
        <dbReference type="EMBL" id="KAK1316710.1"/>
    </source>
</evidence>
<gene>
    <name evidence="10" type="ORF">QJS10_CPA05g00569</name>
</gene>
<protein>
    <recommendedName>
        <fullName evidence="2">H(+)-exporting diphosphatase</fullName>
        <ecNumber evidence="2">7.1.3.1</ecNumber>
    </recommendedName>
</protein>
<evidence type="ECO:0000256" key="4">
    <source>
        <dbReference type="ARBA" id="ARBA00022692"/>
    </source>
</evidence>
<evidence type="ECO:0000256" key="9">
    <source>
        <dbReference type="ARBA" id="ARBA00023136"/>
    </source>
</evidence>
<dbReference type="GO" id="GO:0016020">
    <property type="term" value="C:membrane"/>
    <property type="evidence" value="ECO:0007669"/>
    <property type="project" value="InterPro"/>
</dbReference>
<comment type="subcellular location">
    <subcellularLocation>
        <location evidence="1">Endomembrane system</location>
        <topology evidence="1">Multi-pass membrane protein</topology>
    </subcellularLocation>
</comment>
<dbReference type="InterPro" id="IPR004131">
    <property type="entry name" value="PPase-energised_H-pump"/>
</dbReference>
<keyword evidence="8" id="KW-0406">Ion transport</keyword>
<organism evidence="10 11">
    <name type="scientific">Acorus calamus</name>
    <name type="common">Sweet flag</name>
    <dbReference type="NCBI Taxonomy" id="4465"/>
    <lineage>
        <taxon>Eukaryota</taxon>
        <taxon>Viridiplantae</taxon>
        <taxon>Streptophyta</taxon>
        <taxon>Embryophyta</taxon>
        <taxon>Tracheophyta</taxon>
        <taxon>Spermatophyta</taxon>
        <taxon>Magnoliopsida</taxon>
        <taxon>Liliopsida</taxon>
        <taxon>Acoraceae</taxon>
        <taxon>Acorus</taxon>
    </lineage>
</organism>
<keyword evidence="5" id="KW-0460">Magnesium</keyword>
<dbReference type="GO" id="GO:0009678">
    <property type="term" value="F:diphosphate hydrolysis-driven proton transmembrane transporter activity"/>
    <property type="evidence" value="ECO:0007669"/>
    <property type="project" value="UniProtKB-EC"/>
</dbReference>
<dbReference type="EC" id="7.1.3.1" evidence="2"/>
<sequence>MRWTRISNGLNGPCFKVCKTQKYTLHSDQLLSPVPSTSNQRFTKETLPGYKGASDHARSLGPKGFDPQKVAVIGDTIGDSLTDTCGPSLNILIKLMAVESLMFVSRLGENKGLLFEDDEKGVDNMDEDDEFFN</sequence>
<reference evidence="10" key="1">
    <citation type="journal article" date="2023" name="Nat. Commun.">
        <title>Diploid and tetraploid genomes of Acorus and the evolution of monocots.</title>
        <authorList>
            <person name="Ma L."/>
            <person name="Liu K.W."/>
            <person name="Li Z."/>
            <person name="Hsiao Y.Y."/>
            <person name="Qi Y."/>
            <person name="Fu T."/>
            <person name="Tang G.D."/>
            <person name="Zhang D."/>
            <person name="Sun W.H."/>
            <person name="Liu D.K."/>
            <person name="Li Y."/>
            <person name="Chen G.Z."/>
            <person name="Liu X.D."/>
            <person name="Liao X.Y."/>
            <person name="Jiang Y.T."/>
            <person name="Yu X."/>
            <person name="Hao Y."/>
            <person name="Huang J."/>
            <person name="Zhao X.W."/>
            <person name="Ke S."/>
            <person name="Chen Y.Y."/>
            <person name="Wu W.L."/>
            <person name="Hsu J.L."/>
            <person name="Lin Y.F."/>
            <person name="Huang M.D."/>
            <person name="Li C.Y."/>
            <person name="Huang L."/>
            <person name="Wang Z.W."/>
            <person name="Zhao X."/>
            <person name="Zhong W.Y."/>
            <person name="Peng D.H."/>
            <person name="Ahmad S."/>
            <person name="Lan S."/>
            <person name="Zhang J.S."/>
            <person name="Tsai W.C."/>
            <person name="Van de Peer Y."/>
            <person name="Liu Z.J."/>
        </authorList>
    </citation>
    <scope>NUCLEOTIDE SEQUENCE</scope>
    <source>
        <strain evidence="10">CP</strain>
    </source>
</reference>
<proteinExistence type="predicted"/>
<evidence type="ECO:0000256" key="5">
    <source>
        <dbReference type="ARBA" id="ARBA00022842"/>
    </source>
</evidence>
<dbReference type="PANTHER" id="PTHR31998">
    <property type="entry name" value="K(+)-INSENSITIVE PYROPHOSPHATE-ENERGIZED PROTON PUMP"/>
    <property type="match status" value="1"/>
</dbReference>
<evidence type="ECO:0000256" key="3">
    <source>
        <dbReference type="ARBA" id="ARBA00022448"/>
    </source>
</evidence>
<evidence type="ECO:0000256" key="2">
    <source>
        <dbReference type="ARBA" id="ARBA00013242"/>
    </source>
</evidence>
<dbReference type="GO" id="GO:0012505">
    <property type="term" value="C:endomembrane system"/>
    <property type="evidence" value="ECO:0007669"/>
    <property type="project" value="UniProtKB-SubCell"/>
</dbReference>
<keyword evidence="7" id="KW-1133">Transmembrane helix</keyword>
<evidence type="ECO:0000313" key="11">
    <source>
        <dbReference type="Proteomes" id="UP001180020"/>
    </source>
</evidence>